<comment type="similarity">
    <text evidence="1">Belongs to the eukaryotic ribosomal protein eL22 family.</text>
</comment>
<dbReference type="GO" id="GO:1990904">
    <property type="term" value="C:ribonucleoprotein complex"/>
    <property type="evidence" value="ECO:0007669"/>
    <property type="project" value="UniProtKB-KW"/>
</dbReference>
<evidence type="ECO:0000313" key="6">
    <source>
        <dbReference type="EMBL" id="EKX50090.1"/>
    </source>
</evidence>
<dbReference type="InterPro" id="IPR038526">
    <property type="entry name" value="Ribosomal_eL22_sf"/>
</dbReference>
<name>L1JPG3_GUITC</name>
<dbReference type="AlphaFoldDB" id="L1JPG3"/>
<reference evidence="8" key="2">
    <citation type="submission" date="2012-11" db="EMBL/GenBank/DDBJ databases">
        <authorList>
            <person name="Kuo A."/>
            <person name="Curtis B.A."/>
            <person name="Tanifuji G."/>
            <person name="Burki F."/>
            <person name="Gruber A."/>
            <person name="Irimia M."/>
            <person name="Maruyama S."/>
            <person name="Arias M.C."/>
            <person name="Ball S.G."/>
            <person name="Gile G.H."/>
            <person name="Hirakawa Y."/>
            <person name="Hopkins J.F."/>
            <person name="Rensing S.A."/>
            <person name="Schmutz J."/>
            <person name="Symeonidi A."/>
            <person name="Elias M."/>
            <person name="Eveleigh R.J."/>
            <person name="Herman E.K."/>
            <person name="Klute M.J."/>
            <person name="Nakayama T."/>
            <person name="Obornik M."/>
            <person name="Reyes-Prieto A."/>
            <person name="Armbrust E.V."/>
            <person name="Aves S.J."/>
            <person name="Beiko R.G."/>
            <person name="Coutinho P."/>
            <person name="Dacks J.B."/>
            <person name="Durnford D.G."/>
            <person name="Fast N.M."/>
            <person name="Green B.R."/>
            <person name="Grisdale C."/>
            <person name="Hempe F."/>
            <person name="Henrissat B."/>
            <person name="Hoppner M.P."/>
            <person name="Ishida K.-I."/>
            <person name="Kim E."/>
            <person name="Koreny L."/>
            <person name="Kroth P.G."/>
            <person name="Liu Y."/>
            <person name="Malik S.-B."/>
            <person name="Maier U.G."/>
            <person name="McRose D."/>
            <person name="Mock T."/>
            <person name="Neilson J.A."/>
            <person name="Onodera N.T."/>
            <person name="Poole A.M."/>
            <person name="Pritham E.J."/>
            <person name="Richards T.A."/>
            <person name="Rocap G."/>
            <person name="Roy S.W."/>
            <person name="Sarai C."/>
            <person name="Schaack S."/>
            <person name="Shirato S."/>
            <person name="Slamovits C.H."/>
            <person name="Spencer D.F."/>
            <person name="Suzuki S."/>
            <person name="Worden A.Z."/>
            <person name="Zauner S."/>
            <person name="Barry K."/>
            <person name="Bell C."/>
            <person name="Bharti A.K."/>
            <person name="Crow J.A."/>
            <person name="Grimwood J."/>
            <person name="Kramer R."/>
            <person name="Lindquist E."/>
            <person name="Lucas S."/>
            <person name="Salamov A."/>
            <person name="McFadden G.I."/>
            <person name="Lane C.E."/>
            <person name="Keeling P.J."/>
            <person name="Gray M.W."/>
            <person name="Grigoriev I.V."/>
            <person name="Archibald J.M."/>
        </authorList>
    </citation>
    <scope>NUCLEOTIDE SEQUENCE</scope>
    <source>
        <strain evidence="8">CCMP2712</strain>
    </source>
</reference>
<proteinExistence type="inferred from homology"/>
<evidence type="ECO:0000313" key="7">
    <source>
        <dbReference type="EnsemblProtists" id="EKX50090"/>
    </source>
</evidence>
<dbReference type="RefSeq" id="XP_005837070.1">
    <property type="nucleotide sequence ID" value="XM_005837013.1"/>
</dbReference>
<evidence type="ECO:0000256" key="4">
    <source>
        <dbReference type="ARBA" id="ARBA00040613"/>
    </source>
</evidence>
<sequence length="101" mass="11546">MRSPDAPVLKRASVNCTLAIAHGLFNATDLATYLKQRIKYNGKLHNYDDAIEVKVDGHDVILFLSEAFSTRYIRYLTKKFICKIELKDIVRPVSVDFSKAR</sequence>
<dbReference type="PANTHER" id="PTHR10064">
    <property type="entry name" value="60S RIBOSOMAL PROTEIN L22"/>
    <property type="match status" value="1"/>
</dbReference>
<dbReference type="Proteomes" id="UP000011087">
    <property type="component" value="Unassembled WGS sequence"/>
</dbReference>
<gene>
    <name evidence="6" type="ORF">GUITHDRAFT_104271</name>
</gene>
<protein>
    <recommendedName>
        <fullName evidence="4">Large ribosomal subunit protein eL22</fullName>
    </recommendedName>
    <alternativeName>
        <fullName evidence="5">60S ribosomal protein L22</fullName>
    </alternativeName>
</protein>
<dbReference type="Gene3D" id="3.30.1360.210">
    <property type="match status" value="1"/>
</dbReference>
<dbReference type="GO" id="GO:0005840">
    <property type="term" value="C:ribosome"/>
    <property type="evidence" value="ECO:0007669"/>
    <property type="project" value="UniProtKB-KW"/>
</dbReference>
<organism evidence="6">
    <name type="scientific">Guillardia theta (strain CCMP2712)</name>
    <name type="common">Cryptophyte</name>
    <dbReference type="NCBI Taxonomy" id="905079"/>
    <lineage>
        <taxon>Eukaryota</taxon>
        <taxon>Cryptophyceae</taxon>
        <taxon>Pyrenomonadales</taxon>
        <taxon>Geminigeraceae</taxon>
        <taxon>Guillardia</taxon>
    </lineage>
</organism>
<evidence type="ECO:0000256" key="1">
    <source>
        <dbReference type="ARBA" id="ARBA00007817"/>
    </source>
</evidence>
<keyword evidence="3" id="KW-0687">Ribonucleoprotein</keyword>
<evidence type="ECO:0000256" key="5">
    <source>
        <dbReference type="ARBA" id="ARBA00041214"/>
    </source>
</evidence>
<dbReference type="EMBL" id="JH992980">
    <property type="protein sequence ID" value="EKX50090.1"/>
    <property type="molecule type" value="Genomic_DNA"/>
</dbReference>
<keyword evidence="2 6" id="KW-0689">Ribosomal protein</keyword>
<dbReference type="OrthoDB" id="10259820at2759"/>
<dbReference type="PANTHER" id="PTHR10064:SF0">
    <property type="entry name" value="FI24544P1-RELATED"/>
    <property type="match status" value="1"/>
</dbReference>
<dbReference type="GO" id="GO:0002181">
    <property type="term" value="P:cytoplasmic translation"/>
    <property type="evidence" value="ECO:0007669"/>
    <property type="project" value="TreeGrafter"/>
</dbReference>
<dbReference type="EnsemblProtists" id="EKX50090">
    <property type="protein sequence ID" value="EKX50090"/>
    <property type="gene ID" value="GUITHDRAFT_104271"/>
</dbReference>
<evidence type="ECO:0000313" key="8">
    <source>
        <dbReference type="Proteomes" id="UP000011087"/>
    </source>
</evidence>
<dbReference type="Pfam" id="PF01776">
    <property type="entry name" value="Ribosomal_L22e"/>
    <property type="match status" value="1"/>
</dbReference>
<dbReference type="InterPro" id="IPR002671">
    <property type="entry name" value="Ribosomal_eL22"/>
</dbReference>
<dbReference type="GO" id="GO:0003723">
    <property type="term" value="F:RNA binding"/>
    <property type="evidence" value="ECO:0007669"/>
    <property type="project" value="TreeGrafter"/>
</dbReference>
<dbReference type="HOGENOM" id="CLU_2297054_0_0_1"/>
<dbReference type="SMR" id="L1JPG3"/>
<dbReference type="GO" id="GO:0003735">
    <property type="term" value="F:structural constituent of ribosome"/>
    <property type="evidence" value="ECO:0007669"/>
    <property type="project" value="InterPro"/>
</dbReference>
<accession>L1JPG3</accession>
<evidence type="ECO:0000256" key="3">
    <source>
        <dbReference type="ARBA" id="ARBA00023274"/>
    </source>
</evidence>
<keyword evidence="8" id="KW-1185">Reference proteome</keyword>
<reference evidence="7" key="3">
    <citation type="submission" date="2016-03" db="UniProtKB">
        <authorList>
            <consortium name="EnsemblProtists"/>
        </authorList>
    </citation>
    <scope>IDENTIFICATION</scope>
</reference>
<evidence type="ECO:0000256" key="2">
    <source>
        <dbReference type="ARBA" id="ARBA00022980"/>
    </source>
</evidence>
<reference evidence="6 8" key="1">
    <citation type="journal article" date="2012" name="Nature">
        <title>Algal genomes reveal evolutionary mosaicism and the fate of nucleomorphs.</title>
        <authorList>
            <consortium name="DOE Joint Genome Institute"/>
            <person name="Curtis B.A."/>
            <person name="Tanifuji G."/>
            <person name="Burki F."/>
            <person name="Gruber A."/>
            <person name="Irimia M."/>
            <person name="Maruyama S."/>
            <person name="Arias M.C."/>
            <person name="Ball S.G."/>
            <person name="Gile G.H."/>
            <person name="Hirakawa Y."/>
            <person name="Hopkins J.F."/>
            <person name="Kuo A."/>
            <person name="Rensing S.A."/>
            <person name="Schmutz J."/>
            <person name="Symeonidi A."/>
            <person name="Elias M."/>
            <person name="Eveleigh R.J."/>
            <person name="Herman E.K."/>
            <person name="Klute M.J."/>
            <person name="Nakayama T."/>
            <person name="Obornik M."/>
            <person name="Reyes-Prieto A."/>
            <person name="Armbrust E.V."/>
            <person name="Aves S.J."/>
            <person name="Beiko R.G."/>
            <person name="Coutinho P."/>
            <person name="Dacks J.B."/>
            <person name="Durnford D.G."/>
            <person name="Fast N.M."/>
            <person name="Green B.R."/>
            <person name="Grisdale C.J."/>
            <person name="Hempel F."/>
            <person name="Henrissat B."/>
            <person name="Hoppner M.P."/>
            <person name="Ishida K."/>
            <person name="Kim E."/>
            <person name="Koreny L."/>
            <person name="Kroth P.G."/>
            <person name="Liu Y."/>
            <person name="Malik S.B."/>
            <person name="Maier U.G."/>
            <person name="McRose D."/>
            <person name="Mock T."/>
            <person name="Neilson J.A."/>
            <person name="Onodera N.T."/>
            <person name="Poole A.M."/>
            <person name="Pritham E.J."/>
            <person name="Richards T.A."/>
            <person name="Rocap G."/>
            <person name="Roy S.W."/>
            <person name="Sarai C."/>
            <person name="Schaack S."/>
            <person name="Shirato S."/>
            <person name="Slamovits C.H."/>
            <person name="Spencer D.F."/>
            <person name="Suzuki S."/>
            <person name="Worden A.Z."/>
            <person name="Zauner S."/>
            <person name="Barry K."/>
            <person name="Bell C."/>
            <person name="Bharti A.K."/>
            <person name="Crow J.A."/>
            <person name="Grimwood J."/>
            <person name="Kramer R."/>
            <person name="Lindquist E."/>
            <person name="Lucas S."/>
            <person name="Salamov A."/>
            <person name="McFadden G.I."/>
            <person name="Lane C.E."/>
            <person name="Keeling P.J."/>
            <person name="Gray M.W."/>
            <person name="Grigoriev I.V."/>
            <person name="Archibald J.M."/>
        </authorList>
    </citation>
    <scope>NUCLEOTIDE SEQUENCE</scope>
    <source>
        <strain evidence="6 8">CCMP2712</strain>
    </source>
</reference>
<dbReference type="GeneID" id="17306559"/>